<dbReference type="RefSeq" id="WP_074443717.1">
    <property type="nucleotide sequence ID" value="NZ_FMBM01000001.1"/>
</dbReference>
<evidence type="ECO:0000313" key="4">
    <source>
        <dbReference type="EMBL" id="SCC79361.1"/>
    </source>
</evidence>
<keyword evidence="2" id="KW-0862">Zinc</keyword>
<feature type="active site" description="Nucleophile" evidence="1">
    <location>
        <position position="117"/>
    </location>
</feature>
<evidence type="ECO:0000313" key="5">
    <source>
        <dbReference type="Proteomes" id="UP000050497"/>
    </source>
</evidence>
<feature type="binding site" evidence="2">
    <location>
        <position position="10"/>
    </location>
    <ligand>
        <name>Zn(2+)</name>
        <dbReference type="ChEBI" id="CHEBI:29105"/>
        <label>1</label>
    </ligand>
</feature>
<feature type="binding site" evidence="2">
    <location>
        <position position="105"/>
    </location>
    <ligand>
        <name>Zn(2+)</name>
        <dbReference type="ChEBI" id="CHEBI:29105"/>
        <label>2</label>
    </ligand>
</feature>
<dbReference type="InterPro" id="IPR027476">
    <property type="entry name" value="DppA_N"/>
</dbReference>
<keyword evidence="3" id="KW-0031">Aminopeptidase</keyword>
<sequence length="265" mass="28382">MKVFISVDIEGCAGITHWDEARRTHADYAEFREIMTNEALAAIRGARAAGATEVVVKDAHASGRNLILDRLPPDIRIVRAWAGHPLCMVQGLDESFDALMMIGYHAAAGSEANALAHTLSLAAAEIRLDGRRASEFLIHALAGAMLGVPTVFVSGDAGLMAEIADVAPQVGRCAVKQGYGQSTLSMTPAGACAAIEAGAAQALSRSGERQLLAVPQSPVLEITYNDPLLAERHRWYPGAEHLGDRTIRLPAQDYFEILRALNYLT</sequence>
<gene>
    <name evidence="3" type="primary">dppA1</name>
    <name evidence="4" type="ORF">GA0071312_0831</name>
    <name evidence="3" type="ORF">HLUCCO17_10380</name>
</gene>
<comment type="caution">
    <text evidence="3">The sequence shown here is derived from an EMBL/GenBank/DDBJ whole genome shotgun (WGS) entry which is preliminary data.</text>
</comment>
<dbReference type="Pfam" id="PF04951">
    <property type="entry name" value="Peptidase_M55"/>
    <property type="match status" value="1"/>
</dbReference>
<reference evidence="3 5" key="1">
    <citation type="submission" date="2015-09" db="EMBL/GenBank/DDBJ databases">
        <title>Identification and resolution of microdiversity through metagenomic sequencing of parallel consortia.</title>
        <authorList>
            <person name="Nelson W.C."/>
            <person name="Romine M.F."/>
            <person name="Lindemann S.R."/>
        </authorList>
    </citation>
    <scope>NUCLEOTIDE SEQUENCE [LARGE SCALE GENOMIC DNA]</scope>
    <source>
        <strain evidence="3">HL-109</strain>
    </source>
</reference>
<name>A0A0N8KE86_9HYPH</name>
<keyword evidence="2" id="KW-0479">Metal-binding</keyword>
<evidence type="ECO:0000313" key="3">
    <source>
        <dbReference type="EMBL" id="KPQ10642.1"/>
    </source>
</evidence>
<evidence type="ECO:0000256" key="2">
    <source>
        <dbReference type="PIRSR" id="PIRSR015853-2"/>
    </source>
</evidence>
<reference evidence="4 6" key="2">
    <citation type="submission" date="2016-08" db="EMBL/GenBank/DDBJ databases">
        <authorList>
            <person name="Varghese N."/>
            <person name="Submissions Spin"/>
        </authorList>
    </citation>
    <scope>NUCLEOTIDE SEQUENCE [LARGE SCALE GENOMIC DNA]</scope>
    <source>
        <strain evidence="4 6">HL-109</strain>
    </source>
</reference>
<dbReference type="SUPFAM" id="SSF63992">
    <property type="entry name" value="Dipeptide transport protein"/>
    <property type="match status" value="1"/>
</dbReference>
<dbReference type="Proteomes" id="UP000182800">
    <property type="component" value="Unassembled WGS sequence"/>
</dbReference>
<dbReference type="PIRSF" id="PIRSF015853">
    <property type="entry name" value="Pep_DppA"/>
    <property type="match status" value="1"/>
</dbReference>
<dbReference type="EMBL" id="FMBM01000001">
    <property type="protein sequence ID" value="SCC79361.1"/>
    <property type="molecule type" value="Genomic_DNA"/>
</dbReference>
<dbReference type="GO" id="GO:0004177">
    <property type="term" value="F:aminopeptidase activity"/>
    <property type="evidence" value="ECO:0007669"/>
    <property type="project" value="UniProtKB-KW"/>
</dbReference>
<proteinExistence type="predicted"/>
<keyword evidence="6" id="KW-1185">Reference proteome</keyword>
<dbReference type="OrthoDB" id="9785420at2"/>
<dbReference type="Gene3D" id="3.30.1360.130">
    <property type="entry name" value="Dipeptide transport protein"/>
    <property type="match status" value="1"/>
</dbReference>
<evidence type="ECO:0000256" key="1">
    <source>
        <dbReference type="PIRSR" id="PIRSR015853-1"/>
    </source>
</evidence>
<dbReference type="AlphaFoldDB" id="A0A0N8KE86"/>
<keyword evidence="3" id="KW-0378">Hydrolase</keyword>
<dbReference type="Proteomes" id="UP000050497">
    <property type="component" value="Unassembled WGS sequence"/>
</dbReference>
<dbReference type="InterPro" id="IPR007035">
    <property type="entry name" value="Peptidase_M55"/>
</dbReference>
<keyword evidence="3" id="KW-0645">Protease</keyword>
<dbReference type="InterPro" id="IPR036177">
    <property type="entry name" value="Peptidase_M55_sf"/>
</dbReference>
<accession>A0A0N8KE86</accession>
<organism evidence="3 5">
    <name type="scientific">Saliniramus fredricksonii</name>
    <dbReference type="NCBI Taxonomy" id="1653334"/>
    <lineage>
        <taxon>Bacteria</taxon>
        <taxon>Pseudomonadati</taxon>
        <taxon>Pseudomonadota</taxon>
        <taxon>Alphaproteobacteria</taxon>
        <taxon>Hyphomicrobiales</taxon>
        <taxon>Salinarimonadaceae</taxon>
        <taxon>Saliniramus</taxon>
    </lineage>
</organism>
<dbReference type="STRING" id="1653334.GA0071312_0831"/>
<feature type="binding site" evidence="2">
    <location>
        <position position="8"/>
    </location>
    <ligand>
        <name>Zn(2+)</name>
        <dbReference type="ChEBI" id="CHEBI:29105"/>
        <label>2</label>
    </ligand>
</feature>
<dbReference type="EC" id="3.4.11.-" evidence="3"/>
<dbReference type="Gene3D" id="3.40.50.10780">
    <property type="entry name" value="Dipeptide transport protein"/>
    <property type="match status" value="1"/>
</dbReference>
<protein>
    <submittedName>
        <fullName evidence="3">D-amino peptidase</fullName>
        <ecNumber evidence="3">3.4.11.-</ecNumber>
    </submittedName>
    <submittedName>
        <fullName evidence="4">D-aminopeptidase DppA. Metallo peptidase. MEROPS family M55</fullName>
    </submittedName>
</protein>
<dbReference type="GO" id="GO:0046872">
    <property type="term" value="F:metal ion binding"/>
    <property type="evidence" value="ECO:0007669"/>
    <property type="project" value="UniProtKB-KW"/>
</dbReference>
<evidence type="ECO:0000313" key="6">
    <source>
        <dbReference type="Proteomes" id="UP000182800"/>
    </source>
</evidence>
<feature type="binding site" evidence="2">
    <location>
        <position position="60"/>
    </location>
    <ligand>
        <name>Zn(2+)</name>
        <dbReference type="ChEBI" id="CHEBI:29105"/>
        <label>2</label>
    </ligand>
</feature>
<feature type="binding site" evidence="2">
    <location>
        <position position="8"/>
    </location>
    <ligand>
        <name>Zn(2+)</name>
        <dbReference type="ChEBI" id="CHEBI:29105"/>
        <label>1</label>
    </ligand>
</feature>
<dbReference type="EMBL" id="LJSX01000014">
    <property type="protein sequence ID" value="KPQ10642.1"/>
    <property type="molecule type" value="Genomic_DNA"/>
</dbReference>
<feature type="binding site" evidence="2">
    <location>
        <position position="135"/>
    </location>
    <ligand>
        <name>Zn(2+)</name>
        <dbReference type="ChEBI" id="CHEBI:29105"/>
        <label>2</label>
    </ligand>
</feature>